<gene>
    <name evidence="11" type="primary">nhaA</name>
    <name evidence="12" type="ORF">CLV46_1911</name>
</gene>
<evidence type="ECO:0000256" key="1">
    <source>
        <dbReference type="ARBA" id="ARBA00004429"/>
    </source>
</evidence>
<comment type="similarity">
    <text evidence="11">Belongs to the NhaA Na(+)/H(+) (TC 2.A.33) antiporter family.</text>
</comment>
<dbReference type="AlphaFoldDB" id="A0A2M9CKB8"/>
<keyword evidence="13" id="KW-1185">Reference proteome</keyword>
<dbReference type="HAMAP" id="MF_01844">
    <property type="entry name" value="NhaA"/>
    <property type="match status" value="1"/>
</dbReference>
<dbReference type="Pfam" id="PF06965">
    <property type="entry name" value="Na_H_antiport_1"/>
    <property type="match status" value="1"/>
</dbReference>
<evidence type="ECO:0000256" key="5">
    <source>
        <dbReference type="ARBA" id="ARBA00022692"/>
    </source>
</evidence>
<protein>
    <recommendedName>
        <fullName evidence="11">Na(+)/H(+) antiporter NhaA</fullName>
    </recommendedName>
    <alternativeName>
        <fullName evidence="11">Sodium/proton antiporter NhaA</fullName>
    </alternativeName>
</protein>
<evidence type="ECO:0000256" key="11">
    <source>
        <dbReference type="HAMAP-Rule" id="MF_01844"/>
    </source>
</evidence>
<dbReference type="Gene3D" id="1.20.1530.10">
    <property type="entry name" value="Na+/H+ antiporter like domain"/>
    <property type="match status" value="1"/>
</dbReference>
<dbReference type="InterPro" id="IPR023171">
    <property type="entry name" value="Na/H_antiporter_dom_sf"/>
</dbReference>
<keyword evidence="10 11" id="KW-0739">Sodium transport</keyword>
<feature type="transmembrane region" description="Helical" evidence="11">
    <location>
        <begin position="136"/>
        <end position="156"/>
    </location>
</feature>
<keyword evidence="2 11" id="KW-0813">Transport</keyword>
<dbReference type="NCBIfam" id="TIGR00773">
    <property type="entry name" value="NhaA"/>
    <property type="match status" value="1"/>
</dbReference>
<evidence type="ECO:0000256" key="8">
    <source>
        <dbReference type="ARBA" id="ARBA00023065"/>
    </source>
</evidence>
<evidence type="ECO:0000313" key="13">
    <source>
        <dbReference type="Proteomes" id="UP000228758"/>
    </source>
</evidence>
<feature type="transmembrane region" description="Helical" evidence="11">
    <location>
        <begin position="361"/>
        <end position="385"/>
    </location>
</feature>
<dbReference type="Proteomes" id="UP000228758">
    <property type="component" value="Unassembled WGS sequence"/>
</dbReference>
<dbReference type="EMBL" id="PGFF01000001">
    <property type="protein sequence ID" value="PJJ72340.1"/>
    <property type="molecule type" value="Genomic_DNA"/>
</dbReference>
<comment type="catalytic activity">
    <reaction evidence="11">
        <text>Na(+)(in) + 2 H(+)(out) = Na(+)(out) + 2 H(+)(in)</text>
        <dbReference type="Rhea" id="RHEA:29251"/>
        <dbReference type="ChEBI" id="CHEBI:15378"/>
        <dbReference type="ChEBI" id="CHEBI:29101"/>
    </reaction>
</comment>
<keyword evidence="4 11" id="KW-1003">Cell membrane</keyword>
<feature type="transmembrane region" description="Helical" evidence="11">
    <location>
        <begin position="291"/>
        <end position="315"/>
    </location>
</feature>
<evidence type="ECO:0000256" key="2">
    <source>
        <dbReference type="ARBA" id="ARBA00022448"/>
    </source>
</evidence>
<feature type="transmembrane region" description="Helical" evidence="11">
    <location>
        <begin position="327"/>
        <end position="349"/>
    </location>
</feature>
<dbReference type="InterPro" id="IPR004670">
    <property type="entry name" value="NhaA"/>
</dbReference>
<keyword evidence="3 11" id="KW-0050">Antiport</keyword>
<dbReference type="PANTHER" id="PTHR30341">
    <property type="entry name" value="SODIUM ION/PROTON ANTIPORTER NHAA-RELATED"/>
    <property type="match status" value="1"/>
</dbReference>
<name>A0A2M9CKB8_9MICO</name>
<dbReference type="GO" id="GO:0005886">
    <property type="term" value="C:plasma membrane"/>
    <property type="evidence" value="ECO:0007669"/>
    <property type="project" value="UniProtKB-SubCell"/>
</dbReference>
<evidence type="ECO:0000256" key="4">
    <source>
        <dbReference type="ARBA" id="ARBA00022475"/>
    </source>
</evidence>
<feature type="transmembrane region" description="Helical" evidence="11">
    <location>
        <begin position="103"/>
        <end position="124"/>
    </location>
</feature>
<dbReference type="PANTHER" id="PTHR30341:SF0">
    <property type="entry name" value="NA(+)_H(+) ANTIPORTER NHAA"/>
    <property type="match status" value="1"/>
</dbReference>
<comment type="function">
    <text evidence="11">Na(+)/H(+) antiporter that extrudes sodium in exchange for external protons.</text>
</comment>
<evidence type="ECO:0000256" key="10">
    <source>
        <dbReference type="ARBA" id="ARBA00023201"/>
    </source>
</evidence>
<evidence type="ECO:0000256" key="6">
    <source>
        <dbReference type="ARBA" id="ARBA00022989"/>
    </source>
</evidence>
<feature type="transmembrane region" description="Helical" evidence="11">
    <location>
        <begin position="188"/>
        <end position="205"/>
    </location>
</feature>
<dbReference type="RefSeq" id="WP_342746111.1">
    <property type="nucleotide sequence ID" value="NZ_PGFF01000001.1"/>
</dbReference>
<keyword evidence="8 11" id="KW-0406">Ion transport</keyword>
<keyword evidence="6 11" id="KW-1133">Transmembrane helix</keyword>
<keyword evidence="9 11" id="KW-0472">Membrane</keyword>
<keyword evidence="7 11" id="KW-0915">Sodium</keyword>
<dbReference type="GO" id="GO:0015385">
    <property type="term" value="F:sodium:proton antiporter activity"/>
    <property type="evidence" value="ECO:0007669"/>
    <property type="project" value="UniProtKB-UniRule"/>
</dbReference>
<accession>A0A2M9CKB8</accession>
<evidence type="ECO:0000256" key="3">
    <source>
        <dbReference type="ARBA" id="ARBA00022449"/>
    </source>
</evidence>
<feature type="transmembrane region" description="Helical" evidence="11">
    <location>
        <begin position="163"/>
        <end position="182"/>
    </location>
</feature>
<evidence type="ECO:0000256" key="9">
    <source>
        <dbReference type="ARBA" id="ARBA00023136"/>
    </source>
</evidence>
<sequence>MPGSLVGVVFPTPKGVMRFLRSERYSAVLLLAAAAAGLLLANTAAGPGLTALRDTYLDIPPLGIHLTVGHWVTDGLLAIFFFLAAIELRHELTRGELDSARKALVPTIAAVGGVVVPAIVFLLVVHDAELQNGWPIPTATDIAFALGVLAVVGRGLPSRIRALLLALAVIDDLIAILIIAMFFTEELLPLPLLLAVPVVLLFGWISRRTPRGSRIALLVALGVLAWYLVLQSGVHATIAGVALGLIMAPRTAAPARHAMEPWSNLIVLPVFAFVAALVALPAVSIDRLSPVFWGIVLALPLGKLVGITGAAFIATRLSRSGRRPSPLPLGDILVVASLGGIGFTVSLLMNELAFESSREVAAEGTIAVILGSLISAVVAIVLTSLRARRYRRRARVL</sequence>
<dbReference type="GO" id="GO:0006885">
    <property type="term" value="P:regulation of pH"/>
    <property type="evidence" value="ECO:0007669"/>
    <property type="project" value="UniProtKB-UniRule"/>
</dbReference>
<feature type="transmembrane region" description="Helical" evidence="11">
    <location>
        <begin position="61"/>
        <end position="83"/>
    </location>
</feature>
<keyword evidence="5 11" id="KW-0812">Transmembrane</keyword>
<feature type="transmembrane region" description="Helical" evidence="11">
    <location>
        <begin position="265"/>
        <end position="285"/>
    </location>
</feature>
<evidence type="ECO:0000313" key="12">
    <source>
        <dbReference type="EMBL" id="PJJ72340.1"/>
    </source>
</evidence>
<comment type="caution">
    <text evidence="12">The sequence shown here is derived from an EMBL/GenBank/DDBJ whole genome shotgun (WGS) entry which is preliminary data.</text>
</comment>
<feature type="transmembrane region" description="Helical" evidence="11">
    <location>
        <begin position="235"/>
        <end position="253"/>
    </location>
</feature>
<feature type="transmembrane region" description="Helical" evidence="11">
    <location>
        <begin position="212"/>
        <end position="229"/>
    </location>
</feature>
<proteinExistence type="inferred from homology"/>
<organism evidence="12 13">
    <name type="scientific">Diaminobutyricimonas aerilata</name>
    <dbReference type="NCBI Taxonomy" id="1162967"/>
    <lineage>
        <taxon>Bacteria</taxon>
        <taxon>Bacillati</taxon>
        <taxon>Actinomycetota</taxon>
        <taxon>Actinomycetes</taxon>
        <taxon>Micrococcales</taxon>
        <taxon>Microbacteriaceae</taxon>
        <taxon>Diaminobutyricimonas</taxon>
    </lineage>
</organism>
<comment type="subcellular location">
    <subcellularLocation>
        <location evidence="1">Cell inner membrane</location>
        <topology evidence="1">Multi-pass membrane protein</topology>
    </subcellularLocation>
    <subcellularLocation>
        <location evidence="11">Cell membrane</location>
        <topology evidence="11">Multi-pass membrane protein</topology>
    </subcellularLocation>
</comment>
<reference evidence="12 13" key="1">
    <citation type="submission" date="2017-11" db="EMBL/GenBank/DDBJ databases">
        <title>Genomic Encyclopedia of Archaeal and Bacterial Type Strains, Phase II (KMG-II): From Individual Species to Whole Genera.</title>
        <authorList>
            <person name="Goeker M."/>
        </authorList>
    </citation>
    <scope>NUCLEOTIDE SEQUENCE [LARGE SCALE GENOMIC DNA]</scope>
    <source>
        <strain evidence="12 13">DSM 27393</strain>
    </source>
</reference>
<evidence type="ECO:0000256" key="7">
    <source>
        <dbReference type="ARBA" id="ARBA00023053"/>
    </source>
</evidence>